<sequence>MTFKCITISIFALLLVACSSERQPPISPPNIIYILADDLGYGDLGCYGQDKIETPHLDALAAGGMLFTQHYSGSPVCAPARAVLLTGQHTGRVQVRGNDEWAERGDVWNYLAMLADSTLEGQRPIAEGTVTLGTLLQGIGYTTAIVGKWGLGAPHTVGVPNMQGFDYFFGYNCQRQAHTLYPLHLWENDRRVYLRNDTIAPNKRLPDGADPYAVESYSDYFLSDYAPDIMFDRITDFVSKRQKEPFFLYWATPIPHVPLQAPSKWIDYYVEKFGDEEPYLGNDSYFPARYPRATYAAMVSYLDEQVGRLVQQLKDQGIYDNTLIIFTSDNGPTFNGGTDSPWFNSAGPFREERGFGKGYLYEGGIRVPMIASWPAMIQAGSRSDHISAFYDVMPTLAEIAGVEQGFDTDGISFLPALREQKQPKHDYLYWEFPSYGGQMAVRMGKWKALRLNMDNDGSEWALFNLESDPMEQVDLAREYPELIAKVTEIVAEAHVPAANPRWRFSALGE</sequence>
<keyword evidence="5" id="KW-0732">Signal</keyword>
<evidence type="ECO:0000313" key="7">
    <source>
        <dbReference type="EMBL" id="EON75328.1"/>
    </source>
</evidence>
<dbReference type="PROSITE" id="PS00523">
    <property type="entry name" value="SULFATASE_1"/>
    <property type="match status" value="1"/>
</dbReference>
<comment type="similarity">
    <text evidence="1">Belongs to the sulfatase family.</text>
</comment>
<feature type="chain" id="PRO_5004461786" evidence="5">
    <location>
        <begin position="23"/>
        <end position="509"/>
    </location>
</feature>
<organism evidence="7 8">
    <name type="scientific">Lunatimonas lonarensis</name>
    <dbReference type="NCBI Taxonomy" id="1232681"/>
    <lineage>
        <taxon>Bacteria</taxon>
        <taxon>Pseudomonadati</taxon>
        <taxon>Bacteroidota</taxon>
        <taxon>Cytophagia</taxon>
        <taxon>Cytophagales</taxon>
        <taxon>Cyclobacteriaceae</taxon>
    </lineage>
</organism>
<dbReference type="RefSeq" id="WP_010856354.1">
    <property type="nucleotide sequence ID" value="NZ_AQHR01000109.1"/>
</dbReference>
<evidence type="ECO:0000256" key="5">
    <source>
        <dbReference type="SAM" id="SignalP"/>
    </source>
</evidence>
<dbReference type="Pfam" id="PF00884">
    <property type="entry name" value="Sulfatase"/>
    <property type="match status" value="1"/>
</dbReference>
<gene>
    <name evidence="7" type="ORF">ADIS_4241</name>
</gene>
<dbReference type="InterPro" id="IPR050738">
    <property type="entry name" value="Sulfatase"/>
</dbReference>
<keyword evidence="4" id="KW-0106">Calcium</keyword>
<dbReference type="Gene3D" id="3.40.720.10">
    <property type="entry name" value="Alkaline Phosphatase, subunit A"/>
    <property type="match status" value="1"/>
</dbReference>
<evidence type="ECO:0000256" key="1">
    <source>
        <dbReference type="ARBA" id="ARBA00008779"/>
    </source>
</evidence>
<evidence type="ECO:0000256" key="4">
    <source>
        <dbReference type="ARBA" id="ARBA00022837"/>
    </source>
</evidence>
<protein>
    <submittedName>
        <fullName evidence="7">Arylsulfatase</fullName>
        <ecNumber evidence="7">3.1.6.1</ecNumber>
    </submittedName>
</protein>
<keyword evidence="3 7" id="KW-0378">Hydrolase</keyword>
<dbReference type="GO" id="GO:0004065">
    <property type="term" value="F:arylsulfatase activity"/>
    <property type="evidence" value="ECO:0007669"/>
    <property type="project" value="UniProtKB-EC"/>
</dbReference>
<dbReference type="AlphaFoldDB" id="R7ZMK7"/>
<dbReference type="InterPro" id="IPR017850">
    <property type="entry name" value="Alkaline_phosphatase_core_sf"/>
</dbReference>
<dbReference type="Gene3D" id="3.30.1120.10">
    <property type="match status" value="1"/>
</dbReference>
<dbReference type="PROSITE" id="PS51257">
    <property type="entry name" value="PROKAR_LIPOPROTEIN"/>
    <property type="match status" value="1"/>
</dbReference>
<feature type="signal peptide" evidence="5">
    <location>
        <begin position="1"/>
        <end position="22"/>
    </location>
</feature>
<dbReference type="PANTHER" id="PTHR42693:SF53">
    <property type="entry name" value="ENDO-4-O-SULFATASE"/>
    <property type="match status" value="1"/>
</dbReference>
<dbReference type="PATRIC" id="fig|1288963.3.peg.4228"/>
<dbReference type="SUPFAM" id="SSF53649">
    <property type="entry name" value="Alkaline phosphatase-like"/>
    <property type="match status" value="1"/>
</dbReference>
<dbReference type="CDD" id="cd16145">
    <property type="entry name" value="ARS_like"/>
    <property type="match status" value="1"/>
</dbReference>
<proteinExistence type="inferred from homology"/>
<keyword evidence="2" id="KW-0479">Metal-binding</keyword>
<keyword evidence="8" id="KW-1185">Reference proteome</keyword>
<evidence type="ECO:0000259" key="6">
    <source>
        <dbReference type="Pfam" id="PF00884"/>
    </source>
</evidence>
<dbReference type="OrthoDB" id="9764377at2"/>
<dbReference type="InterPro" id="IPR000917">
    <property type="entry name" value="Sulfatase_N"/>
</dbReference>
<dbReference type="PANTHER" id="PTHR42693">
    <property type="entry name" value="ARYLSULFATASE FAMILY MEMBER"/>
    <property type="match status" value="1"/>
</dbReference>
<dbReference type="GO" id="GO:0046872">
    <property type="term" value="F:metal ion binding"/>
    <property type="evidence" value="ECO:0007669"/>
    <property type="project" value="UniProtKB-KW"/>
</dbReference>
<feature type="domain" description="Sulfatase N-terminal" evidence="6">
    <location>
        <begin position="29"/>
        <end position="402"/>
    </location>
</feature>
<evidence type="ECO:0000313" key="8">
    <source>
        <dbReference type="Proteomes" id="UP000013909"/>
    </source>
</evidence>
<dbReference type="EMBL" id="AQHR01000109">
    <property type="protein sequence ID" value="EON75328.1"/>
    <property type="molecule type" value="Genomic_DNA"/>
</dbReference>
<name>R7ZMK7_9BACT</name>
<dbReference type="Proteomes" id="UP000013909">
    <property type="component" value="Unassembled WGS sequence"/>
</dbReference>
<dbReference type="STRING" id="1232681.ADIS_4241"/>
<evidence type="ECO:0000256" key="3">
    <source>
        <dbReference type="ARBA" id="ARBA00022801"/>
    </source>
</evidence>
<evidence type="ECO:0000256" key="2">
    <source>
        <dbReference type="ARBA" id="ARBA00022723"/>
    </source>
</evidence>
<comment type="caution">
    <text evidence="7">The sequence shown here is derived from an EMBL/GenBank/DDBJ whole genome shotgun (WGS) entry which is preliminary data.</text>
</comment>
<reference evidence="7 8" key="1">
    <citation type="submission" date="2013-02" db="EMBL/GenBank/DDBJ databases">
        <title>A novel strain isolated from Lonar lake, Maharashtra, India.</title>
        <authorList>
            <person name="Singh A."/>
        </authorList>
    </citation>
    <scope>NUCLEOTIDE SEQUENCE [LARGE SCALE GENOMIC DNA]</scope>
    <source>
        <strain evidence="7 8">AK24</strain>
    </source>
</reference>
<accession>R7ZMK7</accession>
<dbReference type="InterPro" id="IPR024607">
    <property type="entry name" value="Sulfatase_CS"/>
</dbReference>
<dbReference type="EC" id="3.1.6.1" evidence="7"/>